<feature type="transmembrane region" description="Helical" evidence="1">
    <location>
        <begin position="202"/>
        <end position="222"/>
    </location>
</feature>
<organism evidence="2 3">
    <name type="scientific">Microthyrium microscopicum</name>
    <dbReference type="NCBI Taxonomy" id="703497"/>
    <lineage>
        <taxon>Eukaryota</taxon>
        <taxon>Fungi</taxon>
        <taxon>Dikarya</taxon>
        <taxon>Ascomycota</taxon>
        <taxon>Pezizomycotina</taxon>
        <taxon>Dothideomycetes</taxon>
        <taxon>Dothideomycetes incertae sedis</taxon>
        <taxon>Microthyriales</taxon>
        <taxon>Microthyriaceae</taxon>
        <taxon>Microthyrium</taxon>
    </lineage>
</organism>
<keyword evidence="1" id="KW-0472">Membrane</keyword>
<dbReference type="OrthoDB" id="3021074at2759"/>
<feature type="transmembrane region" description="Helical" evidence="1">
    <location>
        <begin position="400"/>
        <end position="423"/>
    </location>
</feature>
<evidence type="ECO:0000313" key="3">
    <source>
        <dbReference type="Proteomes" id="UP000799302"/>
    </source>
</evidence>
<feature type="transmembrane region" description="Helical" evidence="1">
    <location>
        <begin position="443"/>
        <end position="465"/>
    </location>
</feature>
<protein>
    <submittedName>
        <fullName evidence="2">Uncharacterized protein</fullName>
    </submittedName>
</protein>
<accession>A0A6A6UC91</accession>
<sequence>MNTPNSANPWFSINGALNATSYNGSLWQAFNDSIYPIADSDPGISLNLGPNNIVQLSFADYGQNIWTVMPFITQFLAPNVTRGLVTCTYPLSGQYDHLPRILFYVAAIFAVLGRHRTWVAEAALGIIIAYSATAAVHLFMLLGLYKFRMPYKDGTYPFDVNDSSGFGDVDFFGIAPVVSLTVVLLTPMLHWSETFRSHSAKIVIQCWAVVMFAASIAFLTLIREYGTDWNTDQIDSMAWCSNIDDSCQPIGTADSGGFPYFDDKEQFDRCQCYSLCGMLSPTAPLRDGSQMVPFLSYSVVNKIWSGKVGRDLDSIQTALFGLWIFAIIQGLSALLGSSSTQEAIRNRVFRILYGDLHSATGYVFKGWRRQRMLRKYGIRPREKNTFYWSLRRFFAKSVAAFIYLLRLFGMVLYPFLFISTLAFCELFASSMPVSEPSSTLGAWSPWAGSALIVLSAIILAVYPALRRAVEGVTHWIQYDAHDRPQPKEEATTTTAHKSLTDIKQHAIFNVLHFVWNSRQRRRRFFDWWRDPVRHSYPEKYDLDHHSMIEPECSCSQCRHEGDAVTHVGDIDIDSEKYPVQPRGEDHT</sequence>
<dbReference type="Proteomes" id="UP000799302">
    <property type="component" value="Unassembled WGS sequence"/>
</dbReference>
<feature type="transmembrane region" description="Helical" evidence="1">
    <location>
        <begin position="122"/>
        <end position="145"/>
    </location>
</feature>
<dbReference type="AlphaFoldDB" id="A0A6A6UC91"/>
<proteinExistence type="predicted"/>
<feature type="transmembrane region" description="Helical" evidence="1">
    <location>
        <begin position="315"/>
        <end position="337"/>
    </location>
</feature>
<dbReference type="EMBL" id="MU004234">
    <property type="protein sequence ID" value="KAF2669762.1"/>
    <property type="molecule type" value="Genomic_DNA"/>
</dbReference>
<name>A0A6A6UC91_9PEZI</name>
<evidence type="ECO:0000256" key="1">
    <source>
        <dbReference type="SAM" id="Phobius"/>
    </source>
</evidence>
<feature type="transmembrane region" description="Helical" evidence="1">
    <location>
        <begin position="171"/>
        <end position="190"/>
    </location>
</feature>
<keyword evidence="3" id="KW-1185">Reference proteome</keyword>
<evidence type="ECO:0000313" key="2">
    <source>
        <dbReference type="EMBL" id="KAF2669762.1"/>
    </source>
</evidence>
<gene>
    <name evidence="2" type="ORF">BT63DRAFT_423751</name>
</gene>
<feature type="transmembrane region" description="Helical" evidence="1">
    <location>
        <begin position="98"/>
        <end position="115"/>
    </location>
</feature>
<reference evidence="2" key="1">
    <citation type="journal article" date="2020" name="Stud. Mycol.">
        <title>101 Dothideomycetes genomes: a test case for predicting lifestyles and emergence of pathogens.</title>
        <authorList>
            <person name="Haridas S."/>
            <person name="Albert R."/>
            <person name="Binder M."/>
            <person name="Bloem J."/>
            <person name="Labutti K."/>
            <person name="Salamov A."/>
            <person name="Andreopoulos B."/>
            <person name="Baker S."/>
            <person name="Barry K."/>
            <person name="Bills G."/>
            <person name="Bluhm B."/>
            <person name="Cannon C."/>
            <person name="Castanera R."/>
            <person name="Culley D."/>
            <person name="Daum C."/>
            <person name="Ezra D."/>
            <person name="Gonzalez J."/>
            <person name="Henrissat B."/>
            <person name="Kuo A."/>
            <person name="Liang C."/>
            <person name="Lipzen A."/>
            <person name="Lutzoni F."/>
            <person name="Magnuson J."/>
            <person name="Mondo S."/>
            <person name="Nolan M."/>
            <person name="Ohm R."/>
            <person name="Pangilinan J."/>
            <person name="Park H.-J."/>
            <person name="Ramirez L."/>
            <person name="Alfaro M."/>
            <person name="Sun H."/>
            <person name="Tritt A."/>
            <person name="Yoshinaga Y."/>
            <person name="Zwiers L.-H."/>
            <person name="Turgeon B."/>
            <person name="Goodwin S."/>
            <person name="Spatafora J."/>
            <person name="Crous P."/>
            <person name="Grigoriev I."/>
        </authorList>
    </citation>
    <scope>NUCLEOTIDE SEQUENCE</scope>
    <source>
        <strain evidence="2">CBS 115976</strain>
    </source>
</reference>
<keyword evidence="1" id="KW-0812">Transmembrane</keyword>
<keyword evidence="1" id="KW-1133">Transmembrane helix</keyword>